<evidence type="ECO:0000259" key="1">
    <source>
        <dbReference type="Pfam" id="PF00646"/>
    </source>
</evidence>
<evidence type="ECO:0000313" key="5">
    <source>
        <dbReference type="Proteomes" id="UP001152523"/>
    </source>
</evidence>
<evidence type="ECO:0000259" key="2">
    <source>
        <dbReference type="Pfam" id="PF24758"/>
    </source>
</evidence>
<dbReference type="Pfam" id="PF00646">
    <property type="entry name" value="F-box"/>
    <property type="match status" value="1"/>
</dbReference>
<dbReference type="Pfam" id="PF24758">
    <property type="entry name" value="LRR_At5g56370"/>
    <property type="match status" value="1"/>
</dbReference>
<feature type="domain" description="F-box" evidence="1">
    <location>
        <begin position="12"/>
        <end position="49"/>
    </location>
</feature>
<dbReference type="InterPro" id="IPR055411">
    <property type="entry name" value="LRR_FXL15/At3g58940/PEG3-like"/>
</dbReference>
<accession>A0AAV0D9W4</accession>
<gene>
    <name evidence="3" type="ORF">CEPIT_LOCUS13729</name>
    <name evidence="4" type="ORF">CEPIT_LOCUS25721</name>
</gene>
<proteinExistence type="predicted"/>
<dbReference type="PANTHER" id="PTHR31639:SF256">
    <property type="entry name" value="OS07G0242900 PROTEIN"/>
    <property type="match status" value="1"/>
</dbReference>
<keyword evidence="5" id="KW-1185">Reference proteome</keyword>
<evidence type="ECO:0000313" key="3">
    <source>
        <dbReference type="EMBL" id="CAH9096420.1"/>
    </source>
</evidence>
<reference evidence="3" key="1">
    <citation type="submission" date="2022-07" db="EMBL/GenBank/DDBJ databases">
        <authorList>
            <person name="Macas J."/>
            <person name="Novak P."/>
            <person name="Neumann P."/>
        </authorList>
    </citation>
    <scope>NUCLEOTIDE SEQUENCE</scope>
</reference>
<dbReference type="EMBL" id="CAMAPF010000933">
    <property type="protein sequence ID" value="CAH9124084.1"/>
    <property type="molecule type" value="Genomic_DNA"/>
</dbReference>
<organism evidence="3 5">
    <name type="scientific">Cuscuta epithymum</name>
    <dbReference type="NCBI Taxonomy" id="186058"/>
    <lineage>
        <taxon>Eukaryota</taxon>
        <taxon>Viridiplantae</taxon>
        <taxon>Streptophyta</taxon>
        <taxon>Embryophyta</taxon>
        <taxon>Tracheophyta</taxon>
        <taxon>Spermatophyta</taxon>
        <taxon>Magnoliopsida</taxon>
        <taxon>eudicotyledons</taxon>
        <taxon>Gunneridae</taxon>
        <taxon>Pentapetalae</taxon>
        <taxon>asterids</taxon>
        <taxon>lamiids</taxon>
        <taxon>Solanales</taxon>
        <taxon>Convolvulaceae</taxon>
        <taxon>Cuscuteae</taxon>
        <taxon>Cuscuta</taxon>
        <taxon>Cuscuta subgen. Cuscuta</taxon>
    </lineage>
</organism>
<evidence type="ECO:0000313" key="4">
    <source>
        <dbReference type="EMBL" id="CAH9124084.1"/>
    </source>
</evidence>
<dbReference type="Proteomes" id="UP001152523">
    <property type="component" value="Unassembled WGS sequence"/>
</dbReference>
<feature type="domain" description="F-box/LRR-repeat protein 15/At3g58940/PEG3-like LRR" evidence="2">
    <location>
        <begin position="114"/>
        <end position="217"/>
    </location>
</feature>
<comment type="caution">
    <text evidence="3">The sequence shown here is derived from an EMBL/GenBank/DDBJ whole genome shotgun (WGS) entry which is preliminary data.</text>
</comment>
<dbReference type="PANTHER" id="PTHR31639">
    <property type="entry name" value="F-BOX PROTEIN-LIKE"/>
    <property type="match status" value="1"/>
</dbReference>
<dbReference type="EMBL" id="CAMAPF010000087">
    <property type="protein sequence ID" value="CAH9096420.1"/>
    <property type="molecule type" value="Genomic_DNA"/>
</dbReference>
<evidence type="ECO:0008006" key="6">
    <source>
        <dbReference type="Google" id="ProtNLM"/>
    </source>
</evidence>
<name>A0AAV0D9W4_9ASTE</name>
<protein>
    <recommendedName>
        <fullName evidence="6">F-box domain-containing protein</fullName>
    </recommendedName>
</protein>
<sequence>MADMTMMRRDRISELPAEILDKIMGLLPIQEAARMAVLSTFWKDIWLNLTELNFDFRFNLHIHKNSSYRQSDTCLFPEFSVINKVLMQHNGHIHKFVFVSYFHGVSLKSWSYHIDQWLLLVTQKGVEEIFLSIDREVEYEYILPSCIYSCPTLKKLYISGVSIERVIAPCVIPNITSLCLVSVACKPNARQEDLKIDLPMLENLSFIRCKNMIHCNIAAPVLGALAIKGPGSISVNLNWRSLRTLDLDALSLKSLVEDFCRSLQPPALNVELLKLSNVITPNDDVSSAFIHLLKLCPKLVKLDMNMQFLEGLRNCLESGSELSMELYDVAQTRNLLHSLSLEFDECESCMPLVKGLLASFPTLEKFIVSDLNSGFKQKILEFPRASTKVELVLSHT</sequence>
<dbReference type="InterPro" id="IPR036047">
    <property type="entry name" value="F-box-like_dom_sf"/>
</dbReference>
<dbReference type="Gene3D" id="3.80.10.10">
    <property type="entry name" value="Ribonuclease Inhibitor"/>
    <property type="match status" value="1"/>
</dbReference>
<dbReference type="InterPro" id="IPR032675">
    <property type="entry name" value="LRR_dom_sf"/>
</dbReference>
<dbReference type="InterPro" id="IPR001810">
    <property type="entry name" value="F-box_dom"/>
</dbReference>
<dbReference type="SUPFAM" id="SSF81383">
    <property type="entry name" value="F-box domain"/>
    <property type="match status" value="1"/>
</dbReference>
<dbReference type="AlphaFoldDB" id="A0AAV0D9W4"/>
<dbReference type="SUPFAM" id="SSF52047">
    <property type="entry name" value="RNI-like"/>
    <property type="match status" value="1"/>
</dbReference>